<organism evidence="2">
    <name type="scientific">marine sediment metagenome</name>
    <dbReference type="NCBI Taxonomy" id="412755"/>
    <lineage>
        <taxon>unclassified sequences</taxon>
        <taxon>metagenomes</taxon>
        <taxon>ecological metagenomes</taxon>
    </lineage>
</organism>
<dbReference type="Pfam" id="PF19051">
    <property type="entry name" value="GFO_IDH_MocA_C2"/>
    <property type="match status" value="1"/>
</dbReference>
<gene>
    <name evidence="2" type="ORF">S01H1_34451</name>
</gene>
<feature type="domain" description="Gfo/Idh/MocA-like oxidoreductase bacterial type C-terminal" evidence="1">
    <location>
        <begin position="15"/>
        <end position="100"/>
    </location>
</feature>
<comment type="caution">
    <text evidence="2">The sequence shown here is derived from an EMBL/GenBank/DDBJ whole genome shotgun (WGS) entry which is preliminary data.</text>
</comment>
<accession>X0UTZ1</accession>
<protein>
    <recommendedName>
        <fullName evidence="1">Gfo/Idh/MocA-like oxidoreductase bacterial type C-terminal domain-containing protein</fullName>
    </recommendedName>
</protein>
<dbReference type="InterPro" id="IPR050463">
    <property type="entry name" value="Gfo/Idh/MocA_oxidrdct_glycsds"/>
</dbReference>
<feature type="non-terminal residue" evidence="2">
    <location>
        <position position="1"/>
    </location>
</feature>
<dbReference type="PANTHER" id="PTHR43818:SF10">
    <property type="entry name" value="NADH-DEPENDENT DEHYDROGENASE-RELATED"/>
    <property type="match status" value="1"/>
</dbReference>
<dbReference type="AlphaFoldDB" id="X0UTZ1"/>
<sequence length="252" mass="28119">PGGRWAQGVDRPKETPDVPQTLDWDLWLGPAPERPYHSDYLPFAWRGWWDFGTGALGDMGCHIIDTPFWALKLGHPISVEAISTEVNSETAPVASKVDYQFPARGDMPPVKMSWYDGGLKPTLPNDLEPGRRMGDKDGGVLLIGEKGSIMCGCYGRGTRIIPEEKMRAYKQPPKTIPRSKSHHKDWVEACKGAAPASSNFDYAGPLTETVLLGNLAVRTGRKLLWDGPNMKVTNYPEANQYVHRQYRQGWTL</sequence>
<dbReference type="SUPFAM" id="SSF55347">
    <property type="entry name" value="Glyceraldehyde-3-phosphate dehydrogenase-like, C-terminal domain"/>
    <property type="match status" value="1"/>
</dbReference>
<dbReference type="InterPro" id="IPR043906">
    <property type="entry name" value="Gfo/Idh/MocA_OxRdtase_bact_C"/>
</dbReference>
<dbReference type="Gene3D" id="3.30.360.10">
    <property type="entry name" value="Dihydrodipicolinate Reductase, domain 2"/>
    <property type="match status" value="1"/>
</dbReference>
<proteinExistence type="predicted"/>
<dbReference type="EMBL" id="BARS01021452">
    <property type="protein sequence ID" value="GAG03763.1"/>
    <property type="molecule type" value="Genomic_DNA"/>
</dbReference>
<name>X0UTZ1_9ZZZZ</name>
<evidence type="ECO:0000259" key="1">
    <source>
        <dbReference type="Pfam" id="PF19051"/>
    </source>
</evidence>
<evidence type="ECO:0000313" key="2">
    <source>
        <dbReference type="EMBL" id="GAG03763.1"/>
    </source>
</evidence>
<reference evidence="2" key="1">
    <citation type="journal article" date="2014" name="Front. Microbiol.">
        <title>High frequency of phylogenetically diverse reductive dehalogenase-homologous genes in deep subseafloor sedimentary metagenomes.</title>
        <authorList>
            <person name="Kawai M."/>
            <person name="Futagami T."/>
            <person name="Toyoda A."/>
            <person name="Takaki Y."/>
            <person name="Nishi S."/>
            <person name="Hori S."/>
            <person name="Arai W."/>
            <person name="Tsubouchi T."/>
            <person name="Morono Y."/>
            <person name="Uchiyama I."/>
            <person name="Ito T."/>
            <person name="Fujiyama A."/>
            <person name="Inagaki F."/>
            <person name="Takami H."/>
        </authorList>
    </citation>
    <scope>NUCLEOTIDE SEQUENCE</scope>
    <source>
        <strain evidence="2">Expedition CK06-06</strain>
    </source>
</reference>
<dbReference type="PANTHER" id="PTHR43818">
    <property type="entry name" value="BCDNA.GH03377"/>
    <property type="match status" value="1"/>
</dbReference>